<comment type="caution">
    <text evidence="2">The sequence shown here is derived from an EMBL/GenBank/DDBJ whole genome shotgun (WGS) entry which is preliminary data.</text>
</comment>
<accession>A0A8T4J837</accession>
<dbReference type="EMBL" id="JAGSMN010001068">
    <property type="protein sequence ID" value="MBR7677794.1"/>
    <property type="molecule type" value="Genomic_DNA"/>
</dbReference>
<evidence type="ECO:0008006" key="4">
    <source>
        <dbReference type="Google" id="ProtNLM"/>
    </source>
</evidence>
<feature type="region of interest" description="Disordered" evidence="1">
    <location>
        <begin position="148"/>
        <end position="175"/>
    </location>
</feature>
<dbReference type="AlphaFoldDB" id="A0A8T4J837"/>
<feature type="compositionally biased region" description="Polar residues" evidence="1">
    <location>
        <begin position="151"/>
        <end position="162"/>
    </location>
</feature>
<protein>
    <recommendedName>
        <fullName evidence="4">YCII-related domain-containing protein</fullName>
    </recommendedName>
</protein>
<reference evidence="2" key="1">
    <citation type="submission" date="2021-04" db="EMBL/GenBank/DDBJ databases">
        <title>Sequencing of actinobacteria type strains.</title>
        <authorList>
            <person name="Nguyen G.-S."/>
            <person name="Wentzel A."/>
        </authorList>
    </citation>
    <scope>NUCLEOTIDE SEQUENCE</scope>
    <source>
        <strain evidence="2">DSM 42095</strain>
    </source>
</reference>
<proteinExistence type="predicted"/>
<dbReference type="InterPro" id="IPR011008">
    <property type="entry name" value="Dimeric_a/b-barrel"/>
</dbReference>
<dbReference type="Gene3D" id="3.30.70.1060">
    <property type="entry name" value="Dimeric alpha+beta barrel"/>
    <property type="match status" value="1"/>
</dbReference>
<evidence type="ECO:0000313" key="3">
    <source>
        <dbReference type="Proteomes" id="UP000675554"/>
    </source>
</evidence>
<feature type="non-terminal residue" evidence="2">
    <location>
        <position position="196"/>
    </location>
</feature>
<sequence length="196" mass="20698">MRFMLLMYSRQEDWDAVGAVGETAWSREALQEMGASMETLNKELATAGELLDTGALAAPSTATVVRARPGGFPEVAQGRHPDTGPGVLVWYWVVDCAGRERAIEIAARAYTVRTGASSTIGRTSTGVFPWLPPRPGTAEARAAISMARSRPAQSTTQYQTRTPGPVSGCLPWATSGKPPGLARTTVAVEGAARAPV</sequence>
<keyword evidence="3" id="KW-1185">Reference proteome</keyword>
<organism evidence="2 3">
    <name type="scientific">Streptomyces daliensis</name>
    <dbReference type="NCBI Taxonomy" id="299421"/>
    <lineage>
        <taxon>Bacteria</taxon>
        <taxon>Bacillati</taxon>
        <taxon>Actinomycetota</taxon>
        <taxon>Actinomycetes</taxon>
        <taxon>Kitasatosporales</taxon>
        <taxon>Streptomycetaceae</taxon>
        <taxon>Streptomyces</taxon>
    </lineage>
</organism>
<name>A0A8T4J837_9ACTN</name>
<dbReference type="SUPFAM" id="SSF54909">
    <property type="entry name" value="Dimeric alpha+beta barrel"/>
    <property type="match status" value="1"/>
</dbReference>
<dbReference type="Proteomes" id="UP000675554">
    <property type="component" value="Unassembled WGS sequence"/>
</dbReference>
<gene>
    <name evidence="2" type="ORF">KDA82_33370</name>
</gene>
<evidence type="ECO:0000256" key="1">
    <source>
        <dbReference type="SAM" id="MobiDB-lite"/>
    </source>
</evidence>
<evidence type="ECO:0000313" key="2">
    <source>
        <dbReference type="EMBL" id="MBR7677794.1"/>
    </source>
</evidence>